<dbReference type="WBParaSite" id="sdigi.contig27.g2110.t1">
    <property type="protein sequence ID" value="sdigi.contig27.g2110.t1"/>
    <property type="gene ID" value="sdigi.contig27.g2110"/>
</dbReference>
<accession>A0A915PUN7</accession>
<sequence length="246" mass="26103">MVSTELSKTNPITLTANKSDILATILDTVPITLKPTLPATTINTVPTTIKPALPPTTITAPTTTINTVPTTTKPITSPTTINTVPTTAKPITSPTTINTVPTTTKLITPPTTLDIISATIKPAELTEKFAVTSVNMSTIQSIVTVSGDKTITAERIETSKISEDAVTAIVTHDFNTAMITLPAMSQEAVTSTRLEKQRSVFVLPLLGISGVIMVISLTLVLLIKFGFILQRPAISSMRRGQIDEAL</sequence>
<name>A0A915PUN7_9BILA</name>
<feature type="transmembrane region" description="Helical" evidence="1">
    <location>
        <begin position="201"/>
        <end position="229"/>
    </location>
</feature>
<reference evidence="3" key="1">
    <citation type="submission" date="2022-11" db="UniProtKB">
        <authorList>
            <consortium name="WormBaseParasite"/>
        </authorList>
    </citation>
    <scope>IDENTIFICATION</scope>
</reference>
<evidence type="ECO:0000313" key="2">
    <source>
        <dbReference type="Proteomes" id="UP000887581"/>
    </source>
</evidence>
<keyword evidence="1" id="KW-0472">Membrane</keyword>
<evidence type="ECO:0000313" key="3">
    <source>
        <dbReference type="WBParaSite" id="sdigi.contig27.g2110.t1"/>
    </source>
</evidence>
<evidence type="ECO:0000256" key="1">
    <source>
        <dbReference type="SAM" id="Phobius"/>
    </source>
</evidence>
<dbReference type="AlphaFoldDB" id="A0A915PUN7"/>
<protein>
    <submittedName>
        <fullName evidence="3">Uncharacterized protein</fullName>
    </submittedName>
</protein>
<keyword evidence="2" id="KW-1185">Reference proteome</keyword>
<proteinExistence type="predicted"/>
<keyword evidence="1" id="KW-0812">Transmembrane</keyword>
<dbReference type="Proteomes" id="UP000887581">
    <property type="component" value="Unplaced"/>
</dbReference>
<keyword evidence="1" id="KW-1133">Transmembrane helix</keyword>
<organism evidence="2 3">
    <name type="scientific">Setaria digitata</name>
    <dbReference type="NCBI Taxonomy" id="48799"/>
    <lineage>
        <taxon>Eukaryota</taxon>
        <taxon>Metazoa</taxon>
        <taxon>Ecdysozoa</taxon>
        <taxon>Nematoda</taxon>
        <taxon>Chromadorea</taxon>
        <taxon>Rhabditida</taxon>
        <taxon>Spirurina</taxon>
        <taxon>Spiruromorpha</taxon>
        <taxon>Filarioidea</taxon>
        <taxon>Setariidae</taxon>
        <taxon>Setaria</taxon>
    </lineage>
</organism>